<dbReference type="RefSeq" id="WP_169584920.1">
    <property type="nucleotide sequence ID" value="NZ_VCQU01000001.1"/>
</dbReference>
<dbReference type="AlphaFoldDB" id="A0A848K571"/>
<reference evidence="2 3" key="2">
    <citation type="submission" date="2020-06" db="EMBL/GenBank/DDBJ databases">
        <title>Antribacter stalactiti gen. nov., sp. nov., a new member of the family Nacardiaceae isolated from a cave.</title>
        <authorList>
            <person name="Kim I.S."/>
        </authorList>
    </citation>
    <scope>NUCLEOTIDE SEQUENCE [LARGE SCALE GENOMIC DNA]</scope>
    <source>
        <strain evidence="2 3">YC2-7</strain>
    </source>
</reference>
<dbReference type="EMBL" id="VCQU01000001">
    <property type="protein sequence ID" value="NMN94245.1"/>
    <property type="molecule type" value="Genomic_DNA"/>
</dbReference>
<feature type="chain" id="PRO_5032324377" description="Secreted protein" evidence="1">
    <location>
        <begin position="34"/>
        <end position="139"/>
    </location>
</feature>
<comment type="caution">
    <text evidence="2">The sequence shown here is derived from an EMBL/GenBank/DDBJ whole genome shotgun (WGS) entry which is preliminary data.</text>
</comment>
<evidence type="ECO:0000313" key="3">
    <source>
        <dbReference type="Proteomes" id="UP000535543"/>
    </source>
</evidence>
<accession>A0A848K571</accession>
<evidence type="ECO:0000256" key="1">
    <source>
        <dbReference type="SAM" id="SignalP"/>
    </source>
</evidence>
<reference evidence="2 3" key="1">
    <citation type="submission" date="2019-05" db="EMBL/GenBank/DDBJ databases">
        <authorList>
            <person name="Lee S.D."/>
        </authorList>
    </citation>
    <scope>NUCLEOTIDE SEQUENCE [LARGE SCALE GENOMIC DNA]</scope>
    <source>
        <strain evidence="2 3">YC2-7</strain>
    </source>
</reference>
<feature type="signal peptide" evidence="1">
    <location>
        <begin position="1"/>
        <end position="33"/>
    </location>
</feature>
<evidence type="ECO:0008006" key="4">
    <source>
        <dbReference type="Google" id="ProtNLM"/>
    </source>
</evidence>
<name>A0A848K571_9NOCA</name>
<sequence length="139" mass="14268">MNRIGVGRMVATTFAVAMVAGGSALLAADAAGAAEPNPVVQDCDNVGQVKPAMLILACADRGLVLQNVVWKNWGDGHATGSGTLIANTCVPNCAAGNYTRSTVTVELGAVTGSDHHFSEVTITYPDGTSDTRILPARQN</sequence>
<protein>
    <recommendedName>
        <fullName evidence="4">Secreted protein</fullName>
    </recommendedName>
</protein>
<evidence type="ECO:0000313" key="2">
    <source>
        <dbReference type="EMBL" id="NMN94245.1"/>
    </source>
</evidence>
<keyword evidence="1" id="KW-0732">Signal</keyword>
<keyword evidence="3" id="KW-1185">Reference proteome</keyword>
<dbReference type="Proteomes" id="UP000535543">
    <property type="component" value="Unassembled WGS sequence"/>
</dbReference>
<proteinExistence type="predicted"/>
<gene>
    <name evidence="2" type="ORF">FGL95_04230</name>
</gene>
<organism evidence="2 3">
    <name type="scientific">Antrihabitans stalactiti</name>
    <dbReference type="NCBI Taxonomy" id="2584121"/>
    <lineage>
        <taxon>Bacteria</taxon>
        <taxon>Bacillati</taxon>
        <taxon>Actinomycetota</taxon>
        <taxon>Actinomycetes</taxon>
        <taxon>Mycobacteriales</taxon>
        <taxon>Nocardiaceae</taxon>
        <taxon>Antrihabitans</taxon>
    </lineage>
</organism>